<dbReference type="Proteomes" id="UP000078576">
    <property type="component" value="Unassembled WGS sequence"/>
</dbReference>
<feature type="repeat" description="Solcar" evidence="10">
    <location>
        <begin position="432"/>
        <end position="562"/>
    </location>
</feature>
<evidence type="ECO:0000259" key="13">
    <source>
        <dbReference type="Pfam" id="PF10502"/>
    </source>
</evidence>
<feature type="region of interest" description="Disordered" evidence="12">
    <location>
        <begin position="459"/>
        <end position="512"/>
    </location>
</feature>
<evidence type="ECO:0000256" key="9">
    <source>
        <dbReference type="PIRSR" id="PIRSR600223-1"/>
    </source>
</evidence>
<dbReference type="Pfam" id="PF00153">
    <property type="entry name" value="Mito_carr"/>
    <property type="match status" value="3"/>
</dbReference>
<name>A0A194UYR6_CYTMA</name>
<evidence type="ECO:0000256" key="8">
    <source>
        <dbReference type="ARBA" id="ARBA00023136"/>
    </source>
</evidence>
<evidence type="ECO:0000256" key="2">
    <source>
        <dbReference type="ARBA" id="ARBA00006375"/>
    </source>
</evidence>
<keyword evidence="3 11" id="KW-0813">Transport</keyword>
<dbReference type="CDD" id="cd06530">
    <property type="entry name" value="S26_SPase_I"/>
    <property type="match status" value="1"/>
</dbReference>
<dbReference type="GO" id="GO:0016020">
    <property type="term" value="C:membrane"/>
    <property type="evidence" value="ECO:0007669"/>
    <property type="project" value="UniProtKB-SubCell"/>
</dbReference>
<feature type="repeat" description="Solcar" evidence="10">
    <location>
        <begin position="327"/>
        <end position="418"/>
    </location>
</feature>
<keyword evidence="4 10" id="KW-0812">Transmembrane</keyword>
<dbReference type="STRING" id="694573.A0A194UYR6"/>
<accession>A0A194UYR6</accession>
<comment type="subcellular location">
    <subcellularLocation>
        <location evidence="1">Membrane</location>
        <topology evidence="1">Multi-pass membrane protein</topology>
    </subcellularLocation>
</comment>
<dbReference type="InterPro" id="IPR023395">
    <property type="entry name" value="MCP_dom_sf"/>
</dbReference>
<keyword evidence="6" id="KW-0999">Mitochondrion inner membrane</keyword>
<sequence length="575" mass="64887">MAVGSAWMRFGGRASSFARDNIRYIFLSLTWAPVLLFIDKHVVGTTRIEGPSMYPYLNDRHNETRWGDVCLTWKLYAQENLQRGMIVTFHNPLKPESLTVKRIVGLPGDVVHTRPPFPNAFIRVPPNHIWVEGDGSNTIDSNTFGPISIRLIEGRLTHILWPFRKAQRVKWWEHPDRLASFRTLHFPGLLNHATSAQLDQPTDVSIWGRPHALHNMTIDEKDDHDEGRQPYLHSMIAGGLGGTTGDMLMHSLDTVKTRQQGDPHMPPKYTSLGSSYNTIFRQEGIRKGLYSGWFPALLGSFPGTVLFFGTYEYTKRHLIDYGMQPHIAYLTSGFLGDLAASIVYVPSEVLKTRLQLQGRYNNPYFSSGYNYRGTVDAARTIVRTEGYSALFHGYQATLFRDLPFSALQFMFYEQFQSWARQWKGSRDLGTPLEFLTGAAGGGLAGAMTCPLDVVKTRLQTQVQSPPPSQKTKTSIDPHITQATEVTKQTEASKRHISTSSPSTHRPRRGAPTLQTSSVFTGLRMIYKHEGIGGWFRGVGPRFVWTSVQSGCMLFLYQTILRKLEVLMAPVEEKAF</sequence>
<dbReference type="Gene3D" id="2.10.109.10">
    <property type="entry name" value="Umud Fragment, subunit A"/>
    <property type="match status" value="1"/>
</dbReference>
<evidence type="ECO:0000256" key="11">
    <source>
        <dbReference type="RuleBase" id="RU000488"/>
    </source>
</evidence>
<dbReference type="InterPro" id="IPR000223">
    <property type="entry name" value="Pept_S26A_signal_pept_1"/>
</dbReference>
<dbReference type="SUPFAM" id="SSF51306">
    <property type="entry name" value="LexA/Signal peptidase"/>
    <property type="match status" value="1"/>
</dbReference>
<dbReference type="InterPro" id="IPR018108">
    <property type="entry name" value="MCP_transmembrane"/>
</dbReference>
<dbReference type="OrthoDB" id="415315at2759"/>
<evidence type="ECO:0000256" key="3">
    <source>
        <dbReference type="ARBA" id="ARBA00022448"/>
    </source>
</evidence>
<evidence type="ECO:0000313" key="15">
    <source>
        <dbReference type="Proteomes" id="UP000078576"/>
    </source>
</evidence>
<evidence type="ECO:0000256" key="5">
    <source>
        <dbReference type="ARBA" id="ARBA00022737"/>
    </source>
</evidence>
<feature type="repeat" description="Solcar" evidence="10">
    <location>
        <begin position="229"/>
        <end position="317"/>
    </location>
</feature>
<dbReference type="SUPFAM" id="SSF103506">
    <property type="entry name" value="Mitochondrial carrier"/>
    <property type="match status" value="1"/>
</dbReference>
<evidence type="ECO:0000256" key="10">
    <source>
        <dbReference type="PROSITE-ProRule" id="PRU00282"/>
    </source>
</evidence>
<reference evidence="15" key="1">
    <citation type="submission" date="2014-12" db="EMBL/GenBank/DDBJ databases">
        <title>Genome Sequence of Valsa Canker Pathogens Uncovers a Specific Adaption of Colonization on Woody Bark.</title>
        <authorList>
            <person name="Yin Z."/>
            <person name="Liu H."/>
            <person name="Gao X."/>
            <person name="Li Z."/>
            <person name="Song N."/>
            <person name="Ke X."/>
            <person name="Dai Q."/>
            <person name="Wu Y."/>
            <person name="Sun Y."/>
            <person name="Xu J.-R."/>
            <person name="Kang Z.K."/>
            <person name="Wang L."/>
            <person name="Huang L."/>
        </authorList>
    </citation>
    <scope>NUCLEOTIDE SEQUENCE [LARGE SCALE GENOMIC DNA]</scope>
    <source>
        <strain evidence="15">SXYL134</strain>
    </source>
</reference>
<protein>
    <recommendedName>
        <fullName evidence="13">Peptidase S26 domain-containing protein</fullName>
    </recommendedName>
</protein>
<dbReference type="EMBL" id="KN714693">
    <property type="protein sequence ID" value="KUI56847.1"/>
    <property type="molecule type" value="Genomic_DNA"/>
</dbReference>
<dbReference type="GO" id="GO:0006465">
    <property type="term" value="P:signal peptide processing"/>
    <property type="evidence" value="ECO:0007669"/>
    <property type="project" value="InterPro"/>
</dbReference>
<dbReference type="Pfam" id="PF10502">
    <property type="entry name" value="Peptidase_S26"/>
    <property type="match status" value="1"/>
</dbReference>
<feature type="active site" evidence="9">
    <location>
        <position position="101"/>
    </location>
</feature>
<feature type="domain" description="Peptidase S26" evidence="13">
    <location>
        <begin position="24"/>
        <end position="113"/>
    </location>
</feature>
<keyword evidence="5" id="KW-0677">Repeat</keyword>
<evidence type="ECO:0000256" key="7">
    <source>
        <dbReference type="ARBA" id="ARBA00022989"/>
    </source>
</evidence>
<evidence type="ECO:0000256" key="6">
    <source>
        <dbReference type="ARBA" id="ARBA00022792"/>
    </source>
</evidence>
<dbReference type="InterPro" id="IPR019533">
    <property type="entry name" value="Peptidase_S26"/>
</dbReference>
<keyword evidence="7" id="KW-1133">Transmembrane helix</keyword>
<dbReference type="PANTHER" id="PTHR45667">
    <property type="entry name" value="S-ADENOSYLMETHIONINE MITOCHONDRIAL CARRIER PROTEIN"/>
    <property type="match status" value="1"/>
</dbReference>
<dbReference type="AlphaFoldDB" id="A0A194UYR6"/>
<evidence type="ECO:0000313" key="14">
    <source>
        <dbReference type="EMBL" id="KUI56847.1"/>
    </source>
</evidence>
<proteinExistence type="inferred from homology"/>
<keyword evidence="15" id="KW-1185">Reference proteome</keyword>
<feature type="active site" evidence="9">
    <location>
        <position position="52"/>
    </location>
</feature>
<organism evidence="14 15">
    <name type="scientific">Cytospora mali</name>
    <name type="common">Apple Valsa canker fungus</name>
    <name type="synonym">Valsa mali</name>
    <dbReference type="NCBI Taxonomy" id="578113"/>
    <lineage>
        <taxon>Eukaryota</taxon>
        <taxon>Fungi</taxon>
        <taxon>Dikarya</taxon>
        <taxon>Ascomycota</taxon>
        <taxon>Pezizomycotina</taxon>
        <taxon>Sordariomycetes</taxon>
        <taxon>Sordariomycetidae</taxon>
        <taxon>Diaporthales</taxon>
        <taxon>Cytosporaceae</taxon>
        <taxon>Cytospora</taxon>
    </lineage>
</organism>
<evidence type="ECO:0000256" key="12">
    <source>
        <dbReference type="SAM" id="MobiDB-lite"/>
    </source>
</evidence>
<evidence type="ECO:0000256" key="4">
    <source>
        <dbReference type="ARBA" id="ARBA00022692"/>
    </source>
</evidence>
<dbReference type="Gene3D" id="1.50.40.10">
    <property type="entry name" value="Mitochondrial carrier domain"/>
    <property type="match status" value="2"/>
</dbReference>
<keyword evidence="6" id="KW-0496">Mitochondrion</keyword>
<gene>
    <name evidence="14" type="ORF">VP1G_04187</name>
</gene>
<dbReference type="PROSITE" id="PS50920">
    <property type="entry name" value="SOLCAR"/>
    <property type="match status" value="3"/>
</dbReference>
<dbReference type="GO" id="GO:0004252">
    <property type="term" value="F:serine-type endopeptidase activity"/>
    <property type="evidence" value="ECO:0007669"/>
    <property type="project" value="InterPro"/>
</dbReference>
<dbReference type="PRINTS" id="PR00727">
    <property type="entry name" value="LEADERPTASE"/>
</dbReference>
<dbReference type="FunFam" id="1.50.40.10:FF:000095">
    <property type="entry name" value="Mitochondrial carrier protein"/>
    <property type="match status" value="1"/>
</dbReference>
<evidence type="ECO:0000256" key="1">
    <source>
        <dbReference type="ARBA" id="ARBA00004141"/>
    </source>
</evidence>
<comment type="similarity">
    <text evidence="2 11">Belongs to the mitochondrial carrier (TC 2.A.29) family.</text>
</comment>
<keyword evidence="8 10" id="KW-0472">Membrane</keyword>
<feature type="compositionally biased region" description="Polar residues" evidence="12">
    <location>
        <begin position="459"/>
        <end position="489"/>
    </location>
</feature>
<dbReference type="InterPro" id="IPR036286">
    <property type="entry name" value="LexA/Signal_pep-like_sf"/>
</dbReference>